<dbReference type="AlphaFoldDB" id="A0A5N5SQI5"/>
<feature type="transmembrane region" description="Helical" evidence="1">
    <location>
        <begin position="421"/>
        <end position="445"/>
    </location>
</feature>
<gene>
    <name evidence="2" type="ORF">Anas_05629</name>
</gene>
<dbReference type="Proteomes" id="UP000326759">
    <property type="component" value="Unassembled WGS sequence"/>
</dbReference>
<feature type="transmembrane region" description="Helical" evidence="1">
    <location>
        <begin position="228"/>
        <end position="248"/>
    </location>
</feature>
<keyword evidence="1" id="KW-1133">Transmembrane helix</keyword>
<organism evidence="2 3">
    <name type="scientific">Armadillidium nasatum</name>
    <dbReference type="NCBI Taxonomy" id="96803"/>
    <lineage>
        <taxon>Eukaryota</taxon>
        <taxon>Metazoa</taxon>
        <taxon>Ecdysozoa</taxon>
        <taxon>Arthropoda</taxon>
        <taxon>Crustacea</taxon>
        <taxon>Multicrustacea</taxon>
        <taxon>Malacostraca</taxon>
        <taxon>Eumalacostraca</taxon>
        <taxon>Peracarida</taxon>
        <taxon>Isopoda</taxon>
        <taxon>Oniscidea</taxon>
        <taxon>Crinocheta</taxon>
        <taxon>Armadillidiidae</taxon>
        <taxon>Armadillidium</taxon>
    </lineage>
</organism>
<dbReference type="InterPro" id="IPR011701">
    <property type="entry name" value="MFS"/>
</dbReference>
<dbReference type="OrthoDB" id="6354858at2759"/>
<accession>A0A5N5SQI5</accession>
<keyword evidence="3" id="KW-1185">Reference proteome</keyword>
<dbReference type="InterPro" id="IPR050327">
    <property type="entry name" value="Proton-linked_MCT"/>
</dbReference>
<feature type="transmembrane region" description="Helical" evidence="1">
    <location>
        <begin position="457"/>
        <end position="479"/>
    </location>
</feature>
<name>A0A5N5SQI5_9CRUS</name>
<dbReference type="SUPFAM" id="SSF103473">
    <property type="entry name" value="MFS general substrate transporter"/>
    <property type="match status" value="1"/>
</dbReference>
<proteinExistence type="predicted"/>
<dbReference type="PANTHER" id="PTHR11360:SF306">
    <property type="entry name" value="RE01051P"/>
    <property type="match status" value="1"/>
</dbReference>
<feature type="transmembrane region" description="Helical" evidence="1">
    <location>
        <begin position="364"/>
        <end position="384"/>
    </location>
</feature>
<keyword evidence="1" id="KW-0812">Transmembrane</keyword>
<dbReference type="GO" id="GO:0008028">
    <property type="term" value="F:monocarboxylic acid transmembrane transporter activity"/>
    <property type="evidence" value="ECO:0007669"/>
    <property type="project" value="TreeGrafter"/>
</dbReference>
<evidence type="ECO:0000313" key="2">
    <source>
        <dbReference type="EMBL" id="KAB7495899.1"/>
    </source>
</evidence>
<dbReference type="EMBL" id="SEYY01022004">
    <property type="protein sequence ID" value="KAB7495899.1"/>
    <property type="molecule type" value="Genomic_DNA"/>
</dbReference>
<sequence length="523" mass="57948">MNENSSQETLGIDVKIVVVSDLKNSNDGNNSRKERETISVANNILENDLEENVMMDSEMNASVNFTAIAYAWIILTSIFVSTVLTQGYVHNFGIVTSAVMDFYPDSSGAMAGVILGLLSAARSVLAPFIGTLANKIGLRKSMCFGAFLYAAALFISFFCTSMAQLSVTLGVFIGLSHCILECSQITVLSQYFVKRLSFANGVRGAASPLGGMIYPFVLTVLLEHFGLRLTFLLLSAISCHTLTCAVFMRPLSIHLKIKALEKSRKILRKSENEEFMLKPIKGNGGTFENHFSHSNDEKKLYFQILKEYENLKLEKPKKKLEFKFFKNPIFLIFISISCVLPMAIPLVTYYTILYTKNYLRLSPYEVTVIVSFQAALDFCSRILIGYINNKNLWNKSINLMICLWISSVGTLLIPFGTNLTFLIISVGLFTIGPAAYTASIAVILCEEFGKENITCTWGFVKMVHGIFSFVHSLLIGYIVDSTGGYTIPFVIMGCGTALCGGLMGIEAFALKYFSKRTHNLNIS</sequence>
<feature type="transmembrane region" description="Helical" evidence="1">
    <location>
        <begin position="329"/>
        <end position="352"/>
    </location>
</feature>
<feature type="transmembrane region" description="Helical" evidence="1">
    <location>
        <begin position="169"/>
        <end position="193"/>
    </location>
</feature>
<feature type="transmembrane region" description="Helical" evidence="1">
    <location>
        <begin position="396"/>
        <end position="415"/>
    </location>
</feature>
<feature type="transmembrane region" description="Helical" evidence="1">
    <location>
        <begin position="205"/>
        <end position="222"/>
    </location>
</feature>
<dbReference type="Gene3D" id="1.20.1250.20">
    <property type="entry name" value="MFS general substrate transporter like domains"/>
    <property type="match status" value="1"/>
</dbReference>
<dbReference type="Pfam" id="PF07690">
    <property type="entry name" value="MFS_1"/>
    <property type="match status" value="1"/>
</dbReference>
<dbReference type="InterPro" id="IPR036259">
    <property type="entry name" value="MFS_trans_sf"/>
</dbReference>
<keyword evidence="1" id="KW-0472">Membrane</keyword>
<reference evidence="2 3" key="1">
    <citation type="journal article" date="2019" name="PLoS Biol.">
        <title>Sex chromosomes control vertical transmission of feminizing Wolbachia symbionts in an isopod.</title>
        <authorList>
            <person name="Becking T."/>
            <person name="Chebbi M.A."/>
            <person name="Giraud I."/>
            <person name="Moumen B."/>
            <person name="Laverre T."/>
            <person name="Caubet Y."/>
            <person name="Peccoud J."/>
            <person name="Gilbert C."/>
            <person name="Cordaux R."/>
        </authorList>
    </citation>
    <scope>NUCLEOTIDE SEQUENCE [LARGE SCALE GENOMIC DNA]</scope>
    <source>
        <strain evidence="2">ANa2</strain>
        <tissue evidence="2">Whole body excluding digestive tract and cuticle</tissue>
    </source>
</reference>
<feature type="transmembrane region" description="Helical" evidence="1">
    <location>
        <begin position="67"/>
        <end position="89"/>
    </location>
</feature>
<feature type="transmembrane region" description="Helical" evidence="1">
    <location>
        <begin position="109"/>
        <end position="130"/>
    </location>
</feature>
<comment type="caution">
    <text evidence="2">The sequence shown here is derived from an EMBL/GenBank/DDBJ whole genome shotgun (WGS) entry which is preliminary data.</text>
</comment>
<feature type="transmembrane region" description="Helical" evidence="1">
    <location>
        <begin position="485"/>
        <end position="510"/>
    </location>
</feature>
<protein>
    <submittedName>
        <fullName evidence="2">Monocarboxylate transporter 12-B</fullName>
    </submittedName>
</protein>
<feature type="transmembrane region" description="Helical" evidence="1">
    <location>
        <begin position="142"/>
        <end position="163"/>
    </location>
</feature>
<evidence type="ECO:0000313" key="3">
    <source>
        <dbReference type="Proteomes" id="UP000326759"/>
    </source>
</evidence>
<evidence type="ECO:0000256" key="1">
    <source>
        <dbReference type="SAM" id="Phobius"/>
    </source>
</evidence>
<dbReference type="PANTHER" id="PTHR11360">
    <property type="entry name" value="MONOCARBOXYLATE TRANSPORTER"/>
    <property type="match status" value="1"/>
</dbReference>